<reference evidence="2" key="1">
    <citation type="submission" date="2022-10" db="EMBL/GenBank/DDBJ databases">
        <title>The complete genomes of actinobacterial strains from the NBC collection.</title>
        <authorList>
            <person name="Joergensen T.S."/>
            <person name="Alvarez Arevalo M."/>
            <person name="Sterndorff E.B."/>
            <person name="Faurdal D."/>
            <person name="Vuksanovic O."/>
            <person name="Mourched A.-S."/>
            <person name="Charusanti P."/>
            <person name="Shaw S."/>
            <person name="Blin K."/>
            <person name="Weber T."/>
        </authorList>
    </citation>
    <scope>NUCLEOTIDE SEQUENCE</scope>
    <source>
        <strain evidence="2">NBC_00148</strain>
    </source>
</reference>
<proteinExistence type="predicted"/>
<sequence length="74" mass="7908">MDPYDSHHAPGHDRLPESSTPIYDRLLAEWRDAARREAGPGPVEASSGPRGSRGSARGRKGAFVPAARAEEGRG</sequence>
<organism evidence="2">
    <name type="scientific">Streptomyces sp. NBC_00148</name>
    <dbReference type="NCBI Taxonomy" id="2903626"/>
    <lineage>
        <taxon>Bacteria</taxon>
        <taxon>Bacillati</taxon>
        <taxon>Actinomycetota</taxon>
        <taxon>Actinomycetes</taxon>
        <taxon>Kitasatosporales</taxon>
        <taxon>Streptomycetaceae</taxon>
        <taxon>Streptomyces</taxon>
    </lineage>
</organism>
<name>A0AAU1M4R6_9ACTN</name>
<feature type="compositionally biased region" description="Basic and acidic residues" evidence="1">
    <location>
        <begin position="1"/>
        <end position="16"/>
    </location>
</feature>
<accession>A0AAU1M4R6</accession>
<evidence type="ECO:0000256" key="1">
    <source>
        <dbReference type="SAM" id="MobiDB-lite"/>
    </source>
</evidence>
<feature type="region of interest" description="Disordered" evidence="1">
    <location>
        <begin position="1"/>
        <end position="21"/>
    </location>
</feature>
<dbReference type="EMBL" id="CP108169">
    <property type="protein sequence ID" value="WTQ78650.1"/>
    <property type="molecule type" value="Genomic_DNA"/>
</dbReference>
<evidence type="ECO:0000313" key="2">
    <source>
        <dbReference type="EMBL" id="WTQ78650.1"/>
    </source>
</evidence>
<feature type="region of interest" description="Disordered" evidence="1">
    <location>
        <begin position="33"/>
        <end position="74"/>
    </location>
</feature>
<dbReference type="AlphaFoldDB" id="A0AAU1M4R6"/>
<feature type="compositionally biased region" description="Low complexity" evidence="1">
    <location>
        <begin position="45"/>
        <end position="55"/>
    </location>
</feature>
<protein>
    <submittedName>
        <fullName evidence="2">Uncharacterized protein</fullName>
    </submittedName>
</protein>
<gene>
    <name evidence="2" type="ORF">OG222_28470</name>
</gene>